<proteinExistence type="predicted"/>
<dbReference type="OrthoDB" id="270825at2759"/>
<gene>
    <name evidence="1" type="ORF">JKF63_03423</name>
</gene>
<dbReference type="KEGG" id="phet:94289503"/>
<keyword evidence="2" id="KW-1185">Reference proteome</keyword>
<dbReference type="RefSeq" id="XP_067755665.1">
    <property type="nucleotide sequence ID" value="XM_067899426.1"/>
</dbReference>
<reference evidence="1 2" key="1">
    <citation type="submission" date="2021-02" db="EMBL/GenBank/DDBJ databases">
        <title>Porcisia hertigi Genome sequencing and assembly.</title>
        <authorList>
            <person name="Almutairi H."/>
            <person name="Gatherer D."/>
        </authorList>
    </citation>
    <scope>NUCLEOTIDE SEQUENCE [LARGE SCALE GENOMIC DNA]</scope>
    <source>
        <strain evidence="1 2">C119</strain>
    </source>
</reference>
<name>A0A836L660_9TRYP</name>
<evidence type="ECO:0008006" key="3">
    <source>
        <dbReference type="Google" id="ProtNLM"/>
    </source>
</evidence>
<accession>A0A836L660</accession>
<dbReference type="Proteomes" id="UP000674318">
    <property type="component" value="Chromosome 28"/>
</dbReference>
<organism evidence="1 2">
    <name type="scientific">Porcisia hertigi</name>
    <dbReference type="NCBI Taxonomy" id="2761500"/>
    <lineage>
        <taxon>Eukaryota</taxon>
        <taxon>Discoba</taxon>
        <taxon>Euglenozoa</taxon>
        <taxon>Kinetoplastea</taxon>
        <taxon>Metakinetoplastina</taxon>
        <taxon>Trypanosomatida</taxon>
        <taxon>Trypanosomatidae</taxon>
        <taxon>Leishmaniinae</taxon>
        <taxon>Porcisia</taxon>
    </lineage>
</organism>
<dbReference type="GeneID" id="94289503"/>
<sequence>MSVCTAHQLRRSASSVATELWSPHELYSADPQVDVLQPTLTPLEVDTRQFYAFRLSLSLVPFEVLENYWAPQARVYGCPDDGVLDVTCTELPCDGGSHVSTTGTIAEQRKPSTWFRFSSTISQRSFVVDRTAAHVQTLVSALRYSFPHLLFPADLQMSKSTCVVLFNFIVHHWPKLSAYLPLLYFLFELQERAFSTFYKQLATQVQTRKSNDAAACDALKPKKSRNLLSWLSSKPKEVELSVKDRLEIIDAHKSMLPVALEKRYMLALAKQEQMKKMQYFCHEYIDFLKEEMSTYEPLGEGPATFHGTFSSAAHCYPASALKGSADDSAIVKQIEALLQSFALRNRVITKQFLLPHLAEISACASEMCVIASSHVAFYDELMMRAKAVNENTTLLSRMTLIPMSCEASTRPESLANAREVNRRHTIELANCVEQLYAETAHAEAAFKALMKRLCIAFGGVVKSIAFSTDEQNTEVYLHPVALTSADNVTEDSFASHPPQEFNGVKEGRDEAAFYTDRGGS</sequence>
<evidence type="ECO:0000313" key="2">
    <source>
        <dbReference type="Proteomes" id="UP000674318"/>
    </source>
</evidence>
<protein>
    <recommendedName>
        <fullName evidence="3">PX domain-containing protein</fullName>
    </recommendedName>
</protein>
<dbReference type="EMBL" id="JAFJZO010000028">
    <property type="protein sequence ID" value="KAG5500331.1"/>
    <property type="molecule type" value="Genomic_DNA"/>
</dbReference>
<evidence type="ECO:0000313" key="1">
    <source>
        <dbReference type="EMBL" id="KAG5500331.1"/>
    </source>
</evidence>
<comment type="caution">
    <text evidence="1">The sequence shown here is derived from an EMBL/GenBank/DDBJ whole genome shotgun (WGS) entry which is preliminary data.</text>
</comment>
<dbReference type="AlphaFoldDB" id="A0A836L660"/>